<feature type="chain" id="PRO_5045610983" description="Copper chaperone PCu(A)C" evidence="2">
    <location>
        <begin position="22"/>
        <end position="126"/>
    </location>
</feature>
<reference evidence="3 4" key="1">
    <citation type="submission" date="2024-06" db="EMBL/GenBank/DDBJ databases">
        <title>Genomic Encyclopedia of Type Strains, Phase IV (KMG-IV): sequencing the most valuable type-strain genomes for metagenomic binning, comparative biology and taxonomic classification.</title>
        <authorList>
            <person name="Goeker M."/>
        </authorList>
    </citation>
    <scope>NUCLEOTIDE SEQUENCE [LARGE SCALE GENOMIC DNA]</scope>
    <source>
        <strain evidence="3 4">DSM 100022</strain>
    </source>
</reference>
<evidence type="ECO:0008006" key="5">
    <source>
        <dbReference type="Google" id="ProtNLM"/>
    </source>
</evidence>
<evidence type="ECO:0000256" key="1">
    <source>
        <dbReference type="SAM" id="MobiDB-lite"/>
    </source>
</evidence>
<keyword evidence="2" id="KW-0732">Signal</keyword>
<dbReference type="EMBL" id="JBEPMC010000002">
    <property type="protein sequence ID" value="MET3578094.1"/>
    <property type="molecule type" value="Genomic_DNA"/>
</dbReference>
<feature type="region of interest" description="Disordered" evidence="1">
    <location>
        <begin position="106"/>
        <end position="126"/>
    </location>
</feature>
<dbReference type="Proteomes" id="UP001549204">
    <property type="component" value="Unassembled WGS sequence"/>
</dbReference>
<organism evidence="3 4">
    <name type="scientific">Mesorhizobium robiniae</name>
    <dbReference type="NCBI Taxonomy" id="559315"/>
    <lineage>
        <taxon>Bacteria</taxon>
        <taxon>Pseudomonadati</taxon>
        <taxon>Pseudomonadota</taxon>
        <taxon>Alphaproteobacteria</taxon>
        <taxon>Hyphomicrobiales</taxon>
        <taxon>Phyllobacteriaceae</taxon>
        <taxon>Mesorhizobium</taxon>
    </lineage>
</organism>
<accession>A0ABV2GIX6</accession>
<sequence length="126" mass="13070">MVRYSTAFAAVLLATTGIAAASELAPGNGHSIRLGHVKGAVYYTVEQGGYRVVATLASRADAVPMRFVSTLGPGQRMMISVPQAVGQPSLDLEIMRDGATVLVSEPAATPTADPMEQASIQGALNR</sequence>
<proteinExistence type="predicted"/>
<evidence type="ECO:0000313" key="4">
    <source>
        <dbReference type="Proteomes" id="UP001549204"/>
    </source>
</evidence>
<evidence type="ECO:0000256" key="2">
    <source>
        <dbReference type="SAM" id="SignalP"/>
    </source>
</evidence>
<feature type="signal peptide" evidence="2">
    <location>
        <begin position="1"/>
        <end position="21"/>
    </location>
</feature>
<protein>
    <recommendedName>
        <fullName evidence="5">Copper chaperone PCu(A)C</fullName>
    </recommendedName>
</protein>
<keyword evidence="4" id="KW-1185">Reference proteome</keyword>
<evidence type="ECO:0000313" key="3">
    <source>
        <dbReference type="EMBL" id="MET3578094.1"/>
    </source>
</evidence>
<dbReference type="RefSeq" id="WP_354488633.1">
    <property type="nucleotide sequence ID" value="NZ_JBEPMC010000002.1"/>
</dbReference>
<comment type="caution">
    <text evidence="3">The sequence shown here is derived from an EMBL/GenBank/DDBJ whole genome shotgun (WGS) entry which is preliminary data.</text>
</comment>
<name>A0ABV2GIX6_9HYPH</name>
<gene>
    <name evidence="3" type="ORF">ABID19_001111</name>
</gene>